<sequence>MKCVVEKISSIRMRCQSGPDTFITFFWPFQYIDQLHHENLQEAYGQIPKVFYDSKSPYFQTGFKTYEPLPEWKSTGMKQVEAGHQARNDARIFKPVFYGTLFLNFLIALLWMPHWAIEDINFLEDSPSAMIGLLNIFLLFFSRTYWRKNQAWYRPLLDITLLIAVQLSGMAASTLLYPPIPETYFEAVIIDGFVLGCFLFAVFVGSRLAFRSPAS</sequence>
<dbReference type="Proteomes" id="UP000282028">
    <property type="component" value="Unassembled WGS sequence"/>
</dbReference>
<keyword evidence="3" id="KW-1185">Reference proteome</keyword>
<evidence type="ECO:0000313" key="2">
    <source>
        <dbReference type="EMBL" id="RNB71242.1"/>
    </source>
</evidence>
<keyword evidence="1" id="KW-1133">Transmembrane helix</keyword>
<gene>
    <name evidence="2" type="ORF">EDM52_16335</name>
</gene>
<protein>
    <submittedName>
        <fullName evidence="2">Uncharacterized protein</fullName>
    </submittedName>
</protein>
<organism evidence="2 3">
    <name type="scientific">Brevibacillus invocatus</name>
    <dbReference type="NCBI Taxonomy" id="173959"/>
    <lineage>
        <taxon>Bacteria</taxon>
        <taxon>Bacillati</taxon>
        <taxon>Bacillota</taxon>
        <taxon>Bacilli</taxon>
        <taxon>Bacillales</taxon>
        <taxon>Paenibacillaceae</taxon>
        <taxon>Brevibacillus</taxon>
    </lineage>
</organism>
<evidence type="ECO:0000256" key="1">
    <source>
        <dbReference type="SAM" id="Phobius"/>
    </source>
</evidence>
<dbReference type="RefSeq" id="WP_122910038.1">
    <property type="nucleotide sequence ID" value="NZ_CBCSBE010000009.1"/>
</dbReference>
<reference evidence="2 3" key="1">
    <citation type="submission" date="2018-10" db="EMBL/GenBank/DDBJ databases">
        <title>Phylogenomics of Brevibacillus.</title>
        <authorList>
            <person name="Dunlap C."/>
        </authorList>
    </citation>
    <scope>NUCLEOTIDE SEQUENCE [LARGE SCALE GENOMIC DNA]</scope>
    <source>
        <strain evidence="2 3">JCM 12215</strain>
    </source>
</reference>
<accession>A0A3M8C694</accession>
<proteinExistence type="predicted"/>
<feature type="transmembrane region" description="Helical" evidence="1">
    <location>
        <begin position="189"/>
        <end position="210"/>
    </location>
</feature>
<name>A0A3M8C694_9BACL</name>
<keyword evidence="1" id="KW-0812">Transmembrane</keyword>
<dbReference type="AlphaFoldDB" id="A0A3M8C694"/>
<dbReference type="EMBL" id="RHHR01000029">
    <property type="protein sequence ID" value="RNB71242.1"/>
    <property type="molecule type" value="Genomic_DNA"/>
</dbReference>
<comment type="caution">
    <text evidence="2">The sequence shown here is derived from an EMBL/GenBank/DDBJ whole genome shotgun (WGS) entry which is preliminary data.</text>
</comment>
<feature type="transmembrane region" description="Helical" evidence="1">
    <location>
        <begin position="96"/>
        <end position="117"/>
    </location>
</feature>
<evidence type="ECO:0000313" key="3">
    <source>
        <dbReference type="Proteomes" id="UP000282028"/>
    </source>
</evidence>
<feature type="transmembrane region" description="Helical" evidence="1">
    <location>
        <begin position="129"/>
        <end position="146"/>
    </location>
</feature>
<keyword evidence="1" id="KW-0472">Membrane</keyword>
<feature type="transmembrane region" description="Helical" evidence="1">
    <location>
        <begin position="158"/>
        <end position="177"/>
    </location>
</feature>